<evidence type="ECO:0000313" key="2">
    <source>
        <dbReference type="EMBL" id="ETB60935.1"/>
    </source>
</evidence>
<protein>
    <submittedName>
        <fullName evidence="2">Uncharacterized protein</fullName>
    </submittedName>
</protein>
<dbReference type="EMBL" id="KI635738">
    <property type="protein sequence ID" value="ETB60935.1"/>
    <property type="molecule type" value="Genomic_DNA"/>
</dbReference>
<feature type="region of interest" description="Disordered" evidence="1">
    <location>
        <begin position="319"/>
        <end position="351"/>
    </location>
</feature>
<gene>
    <name evidence="2" type="ORF">YYC_01896</name>
</gene>
<sequence length="617" mass="71050">MFDKENVIKNCKKKKNEIKEVTRKCLNLIDLKYSTFTSLINKKNSSGIFTNYQFSDEEIKFCEEENCSNDVYFPESSYTSNDFKNLLGWVPRSLKISEPISTDSIPCAFFFLNDDKSTRSDKIILYLHKFNEDLGMIIPTVNALHKKLNLNIIAMEYSGYGASFDIYEQKSVSIVNDAFTILKFIFNFLKIPYSNVYIMCYEFLASPAIEVVNRLEEVYGENGTLGGLILIKPQFIEIVNTSAPNNNNNNNNNNNDNNNNNTNDIILADSEADNEITHKGIFDEYVHTSIDEEVIIDEESVIDDERVIKQKFCNTNGKKSSEKIEKSKKRINNNNRTNGKKGGGNEEFSNNTNIQHINTKNNICRDSMKNGNNMSTDDGYNNVTSYQFYNGIVRCNMSFFYTENSEPLPTEDMNIPCSLMKRILKDSFDIKHVINSIKSICCSILIFHSENDSYKNSSSHILLSNAKECSKKAAFSFDFMNEDFITAFKWFFSEKCNSQVNDKLFKNLLYLYVPPVCNNEENKNNNPNETKSTDINRSIYYYSNAHNSSTDFNESFSSITKLNSIDSDSDNNLKRFHMNKCDSYNEPINTIHIPDSIFICPEVIQETNTWRERNKQI</sequence>
<name>V7PPN3_PLAYE</name>
<evidence type="ECO:0000256" key="1">
    <source>
        <dbReference type="SAM" id="MobiDB-lite"/>
    </source>
</evidence>
<accession>V7PPN3</accession>
<dbReference type="SUPFAM" id="SSF53474">
    <property type="entry name" value="alpha/beta-Hydrolases"/>
    <property type="match status" value="1"/>
</dbReference>
<dbReference type="InterPro" id="IPR029058">
    <property type="entry name" value="AB_hydrolase_fold"/>
</dbReference>
<dbReference type="PANTHER" id="PTHR12277:SF81">
    <property type="entry name" value="PROTEIN ABHD13"/>
    <property type="match status" value="1"/>
</dbReference>
<reference evidence="2 3" key="1">
    <citation type="submission" date="2013-11" db="EMBL/GenBank/DDBJ databases">
        <title>The Genome Sequence of Plasmodium yoelii 17X.</title>
        <authorList>
            <consortium name="The Broad Institute Genomics Platform"/>
            <consortium name="The Broad Institute Genome Sequencing Center for Infectious Disease"/>
            <person name="Neafsey D."/>
            <person name="Adams J."/>
            <person name="Walker B."/>
            <person name="Young S.K."/>
            <person name="Zeng Q."/>
            <person name="Gargeya S."/>
            <person name="Fitzgerald M."/>
            <person name="Haas B."/>
            <person name="Abouelleil A."/>
            <person name="Alvarado L."/>
            <person name="Chapman S.B."/>
            <person name="Gainer-Dewar J."/>
            <person name="Goldberg J."/>
            <person name="Griggs A."/>
            <person name="Gujja S."/>
            <person name="Hansen M."/>
            <person name="Howarth C."/>
            <person name="Imamovic A."/>
            <person name="Ireland A."/>
            <person name="Larimer J."/>
            <person name="McCowan C."/>
            <person name="Murphy C."/>
            <person name="Pearson M."/>
            <person name="Poon T.W."/>
            <person name="Priest M."/>
            <person name="Roberts A."/>
            <person name="Saif S."/>
            <person name="Shea T."/>
            <person name="Sykes S."/>
            <person name="Wortman J."/>
            <person name="Nusbaum C."/>
            <person name="Birren B."/>
        </authorList>
    </citation>
    <scope>NUCLEOTIDE SEQUENCE [LARGE SCALE GENOMIC DNA]</scope>
    <source>
        <strain evidence="2 3">17X</strain>
    </source>
</reference>
<organism evidence="2 3">
    <name type="scientific">Plasmodium yoelii 17X</name>
    <dbReference type="NCBI Taxonomy" id="1323249"/>
    <lineage>
        <taxon>Eukaryota</taxon>
        <taxon>Sar</taxon>
        <taxon>Alveolata</taxon>
        <taxon>Apicomplexa</taxon>
        <taxon>Aconoidasida</taxon>
        <taxon>Haemosporida</taxon>
        <taxon>Plasmodiidae</taxon>
        <taxon>Plasmodium</taxon>
        <taxon>Plasmodium (Vinckeia)</taxon>
    </lineage>
</organism>
<dbReference type="AlphaFoldDB" id="V7PPN3"/>
<dbReference type="PANTHER" id="PTHR12277">
    <property type="entry name" value="ALPHA/BETA HYDROLASE DOMAIN-CONTAINING PROTEIN"/>
    <property type="match status" value="1"/>
</dbReference>
<keyword evidence="3" id="KW-1185">Reference proteome</keyword>
<proteinExistence type="predicted"/>
<dbReference type="Proteomes" id="UP000018538">
    <property type="component" value="Unassembled WGS sequence"/>
</dbReference>
<evidence type="ECO:0000313" key="3">
    <source>
        <dbReference type="Proteomes" id="UP000018538"/>
    </source>
</evidence>
<dbReference type="OrthoDB" id="10249433at2759"/>